<protein>
    <submittedName>
        <fullName evidence="2">Uncharacterized protein</fullName>
    </submittedName>
</protein>
<feature type="compositionally biased region" description="Basic and acidic residues" evidence="1">
    <location>
        <begin position="70"/>
        <end position="85"/>
    </location>
</feature>
<proteinExistence type="predicted"/>
<comment type="caution">
    <text evidence="2">The sequence shown here is derived from an EMBL/GenBank/DDBJ whole genome shotgun (WGS) entry which is preliminary data.</text>
</comment>
<keyword evidence="3" id="KW-1185">Reference proteome</keyword>
<sequence length="98" mass="11069">MSQSRPLDDVTPQASRWCVDACRSAPVAPLTKVTPHHRSSYWRQATSLPLRHWRVLGGSRVFWARGDLRGGLRDRGDPEEDRGNETKSVMTLGLTKEL</sequence>
<evidence type="ECO:0000256" key="1">
    <source>
        <dbReference type="SAM" id="MobiDB-lite"/>
    </source>
</evidence>
<feature type="region of interest" description="Disordered" evidence="1">
    <location>
        <begin position="70"/>
        <end position="98"/>
    </location>
</feature>
<dbReference type="Proteomes" id="UP000324222">
    <property type="component" value="Unassembled WGS sequence"/>
</dbReference>
<accession>A0A5B7FSK0</accession>
<reference evidence="2 3" key="1">
    <citation type="submission" date="2019-05" db="EMBL/GenBank/DDBJ databases">
        <title>Another draft genome of Portunus trituberculatus and its Hox gene families provides insights of decapod evolution.</title>
        <authorList>
            <person name="Jeong J.-H."/>
            <person name="Song I."/>
            <person name="Kim S."/>
            <person name="Choi T."/>
            <person name="Kim D."/>
            <person name="Ryu S."/>
            <person name="Kim W."/>
        </authorList>
    </citation>
    <scope>NUCLEOTIDE SEQUENCE [LARGE SCALE GENOMIC DNA]</scope>
    <source>
        <tissue evidence="2">Muscle</tissue>
    </source>
</reference>
<gene>
    <name evidence="2" type="ORF">E2C01_041076</name>
</gene>
<evidence type="ECO:0000313" key="2">
    <source>
        <dbReference type="EMBL" id="MPC47334.1"/>
    </source>
</evidence>
<dbReference type="EMBL" id="VSRR010007683">
    <property type="protein sequence ID" value="MPC47334.1"/>
    <property type="molecule type" value="Genomic_DNA"/>
</dbReference>
<dbReference type="AlphaFoldDB" id="A0A5B7FSK0"/>
<organism evidence="2 3">
    <name type="scientific">Portunus trituberculatus</name>
    <name type="common">Swimming crab</name>
    <name type="synonym">Neptunus trituberculatus</name>
    <dbReference type="NCBI Taxonomy" id="210409"/>
    <lineage>
        <taxon>Eukaryota</taxon>
        <taxon>Metazoa</taxon>
        <taxon>Ecdysozoa</taxon>
        <taxon>Arthropoda</taxon>
        <taxon>Crustacea</taxon>
        <taxon>Multicrustacea</taxon>
        <taxon>Malacostraca</taxon>
        <taxon>Eumalacostraca</taxon>
        <taxon>Eucarida</taxon>
        <taxon>Decapoda</taxon>
        <taxon>Pleocyemata</taxon>
        <taxon>Brachyura</taxon>
        <taxon>Eubrachyura</taxon>
        <taxon>Portunoidea</taxon>
        <taxon>Portunidae</taxon>
        <taxon>Portuninae</taxon>
        <taxon>Portunus</taxon>
    </lineage>
</organism>
<name>A0A5B7FSK0_PORTR</name>
<evidence type="ECO:0000313" key="3">
    <source>
        <dbReference type="Proteomes" id="UP000324222"/>
    </source>
</evidence>